<dbReference type="Gene3D" id="4.10.860.10">
    <property type="entry name" value="UVR domain"/>
    <property type="match status" value="1"/>
</dbReference>
<evidence type="ECO:0000259" key="13">
    <source>
        <dbReference type="PROSITE" id="PS51903"/>
    </source>
</evidence>
<dbReference type="Gene3D" id="1.10.1780.10">
    <property type="entry name" value="Clp, N-terminal domain"/>
    <property type="match status" value="1"/>
</dbReference>
<dbReference type="EMBL" id="CAJNIZ010029358">
    <property type="protein sequence ID" value="CAE7515511.1"/>
    <property type="molecule type" value="Genomic_DNA"/>
</dbReference>
<dbReference type="Gene3D" id="1.10.8.60">
    <property type="match status" value="1"/>
</dbReference>
<name>A0A812T9Q0_SYMPI</name>
<dbReference type="PROSITE" id="PS50072">
    <property type="entry name" value="CSA_PPIASE_2"/>
    <property type="match status" value="1"/>
</dbReference>
<dbReference type="FunFam" id="3.40.50.300:FF:000010">
    <property type="entry name" value="Chaperone clpB 1, putative"/>
    <property type="match status" value="1"/>
</dbReference>
<sequence length="1797" mass="195483">MLGLARRMLSAVSGEEKPSSSSADQSEQSELAGPKLPVASRHLRFEAGAQSSENDKVSEPPGLASPTSPATGAETPGSRQHGEGECNPCAWYWKPQGCLRGQECGYCHLCPEGEVKLRKKAKLAAMRGGSSPTSPSPWSASSAAKLRKEDSEAEVADRQPTPSVGSALHGTGECKPCAWFWKPKGCQNGAECRHCHLCPLGEIRQRKKSKDKQAKDQEEADISWNLPMSVPLEPLKVEISEAHVLDLPDIPGDLQEPQKVAPSPTSALGDSMPAFQPPPGLAPSPAVASVSSAETPVRLKVGLEDNSTPMALSLSEMLSPDGSGEDGVTPLRLSDYISDPFMPSLLLEGGVEQETPARSKVKIEGGYLEKPEDTSTPMALSLSEMLSPEGSEEDGVTPLRLSDYIPEPYMFDLPIGGVEQEARVFPSEGSRLHGTGLCRPCAWFWKPKGCENGEECRHCHLCPQEEIKNRRKAKHMMMQCDQSMASSWNTMMWAAPAMPVAMVDYSKFNAIEDSDEEPIWQTEAAQKYQGLSQKVLSELDAGVSRLQQRERHCHCFFDFSVDTSHLKCYEQEMQDAGAKIPESRYLGRVVIELDQVAHAPKLCENFRLLCTGERGQGVGGKRLCYQGRPLDYILPKYCVQASIPNEYSCWGSYLPDERLVLPDTSFDRPGLVAVGNHGPNTNSCTFMITLNEADHLDGFNQIIGRVVRGMEVLRLIEGLPTDRKTAAYAERNVKTHWGGRPMADVIIESCGEITEEQISVPKPEDGDAFPAHPEDFSIRSDPPELMFAQERLREIGNEHFRNNQYKQALEKYNKALAYLQPLLKKQHLKEFADQEASTMLAGGVRPKDRTEPVKAEATLKLNVCQVLIAMGEWLAAIAMADEVLIGLVGKHSQKGMGALPNDALVVKALFRRAKARIGLSDVSGEISQLEEAVEEHLTSSDETLSVVLDTSAEWSCCVGVLAVQLLHGQSEKGVAVVAAATTVGVVLPSLNPEAQKSAMCLSESTAFVAAPSTSTGASPAPAAPVLGAGASLGLALVLAGRVVVLRMHAVDGTRGSSQLKAVALRAMFERFSPGSMKAVMLAQAESRKLGHDYVGTEMLVVGILAEGNEKGCRALEAAGISLQEARGKLHDMVGTGTGGKNVEIPLTQDATKVLEEALQVAKLEDCAMVSSEHVLKALMAQDESLGTKLIGHMLGCESAEETRKKVFAKLDAQAAPSVPITAAALEVSAPKEDEPELRLTETLRFAEDLTRAAEEGRLDPLVGREVQLERTIRILGRRSKNNPVFVGEAGVGKTSIACGLAQRIVQGRVPPTLRNKRVLSLDLALLLAGTRYRGDFEERLRAVVKEVSESNRRVILVIDEVHTLVGAGSSGGEGGGMDAANLLKPALARGELQCIGATTLDEYRQYIEKDPALERRFQPVLVPEPTEDETEQILLGLAPKYERHHQLRYEPESIRAAVRLAAQYINDRFLPDKAIDVMDEAGAKVRQQLFLEAEREEEMAERRKLEEELEAVKEQKGVAVSKEEFQEAQRLKNRQEEIELRLQALLEKPVQSCTTPAKGADVEEQLRLLRARVEEAVAAERFDEASELKAKEREVLGSNTAEAEAWVTESDVAQVVAGWTGIAVEQVSATESARLMRLEQELAQSVVGQSEAVSSASRALRRARAGLRNPSRPIAALMFCGPTGVGKTALCKTLASCFFGSEDSMIRLDMSEFMEKHTVSKLIGAPPGYVGYGEGGTLTESVRRRPYSLVLFDEVEKAHPDVFNTLLQLLDDGRLTDSKGRVVSFSNTLVVMTSNIG</sequence>
<dbReference type="InterPro" id="IPR028299">
    <property type="entry name" value="ClpA/B_CS2"/>
</dbReference>
<dbReference type="PROSITE" id="PS51903">
    <property type="entry name" value="CLP_R"/>
    <property type="match status" value="1"/>
</dbReference>
<evidence type="ECO:0000256" key="3">
    <source>
        <dbReference type="ARBA" id="ARBA00022640"/>
    </source>
</evidence>
<dbReference type="Pfam" id="PF00160">
    <property type="entry name" value="Pro_isomerase"/>
    <property type="match status" value="1"/>
</dbReference>
<evidence type="ECO:0000256" key="8">
    <source>
        <dbReference type="PROSITE-ProRule" id="PRU01251"/>
    </source>
</evidence>
<protein>
    <submittedName>
        <fullName evidence="14">CLPC1 protein</fullName>
    </submittedName>
</protein>
<dbReference type="PROSITE" id="PS00870">
    <property type="entry name" value="CLPAB_1"/>
    <property type="match status" value="1"/>
</dbReference>
<keyword evidence="6 9" id="KW-0067">ATP-binding</keyword>
<keyword evidence="4 8" id="KW-0677">Repeat</keyword>
<dbReference type="InterPro" id="IPR027417">
    <property type="entry name" value="P-loop_NTPase"/>
</dbReference>
<keyword evidence="2" id="KW-0150">Chloroplast</keyword>
<dbReference type="InterPro" id="IPR002130">
    <property type="entry name" value="Cyclophilin-type_PPIase_dom"/>
</dbReference>
<dbReference type="InterPro" id="IPR018368">
    <property type="entry name" value="ClpA/B_CS1"/>
</dbReference>
<organism evidence="14 15">
    <name type="scientific">Symbiodinium pilosum</name>
    <name type="common">Dinoflagellate</name>
    <dbReference type="NCBI Taxonomy" id="2952"/>
    <lineage>
        <taxon>Eukaryota</taxon>
        <taxon>Sar</taxon>
        <taxon>Alveolata</taxon>
        <taxon>Dinophyceae</taxon>
        <taxon>Suessiales</taxon>
        <taxon>Symbiodiniaceae</taxon>
        <taxon>Symbiodinium</taxon>
    </lineage>
</organism>
<dbReference type="Gene3D" id="2.40.100.10">
    <property type="entry name" value="Cyclophilin-like"/>
    <property type="match status" value="1"/>
</dbReference>
<dbReference type="PANTHER" id="PTHR11638:SF155">
    <property type="entry name" value="CHAPERONE PROTEIN CLPC1, CHLOROPLASTIC-LIKE"/>
    <property type="match status" value="1"/>
</dbReference>
<dbReference type="InterPro" id="IPR001270">
    <property type="entry name" value="ClpA/B"/>
</dbReference>
<dbReference type="InterPro" id="IPR003593">
    <property type="entry name" value="AAA+_ATPase"/>
</dbReference>
<dbReference type="GO" id="GO:0003755">
    <property type="term" value="F:peptidyl-prolyl cis-trans isomerase activity"/>
    <property type="evidence" value="ECO:0007669"/>
    <property type="project" value="InterPro"/>
</dbReference>
<dbReference type="InterPro" id="IPR004176">
    <property type="entry name" value="Clp_R_N"/>
</dbReference>
<feature type="non-terminal residue" evidence="14">
    <location>
        <position position="1"/>
    </location>
</feature>
<dbReference type="Pfam" id="PF07724">
    <property type="entry name" value="AAA_2"/>
    <property type="match status" value="1"/>
</dbReference>
<feature type="coiled-coil region" evidence="10">
    <location>
        <begin position="1488"/>
        <end position="1548"/>
    </location>
</feature>
<dbReference type="Pfam" id="PF17871">
    <property type="entry name" value="AAA_lid_9"/>
    <property type="match status" value="1"/>
</dbReference>
<accession>A0A812T9Q0</accession>
<evidence type="ECO:0000256" key="4">
    <source>
        <dbReference type="ARBA" id="ARBA00022737"/>
    </source>
</evidence>
<dbReference type="PROSITE" id="PS00871">
    <property type="entry name" value="CLPAB_2"/>
    <property type="match status" value="1"/>
</dbReference>
<evidence type="ECO:0000256" key="1">
    <source>
        <dbReference type="ARBA" id="ARBA00004229"/>
    </source>
</evidence>
<dbReference type="FunFam" id="3.40.50.300:FF:000025">
    <property type="entry name" value="ATP-dependent Clp protease subunit"/>
    <property type="match status" value="1"/>
</dbReference>
<dbReference type="SMART" id="SM00382">
    <property type="entry name" value="AAA"/>
    <property type="match status" value="2"/>
</dbReference>
<keyword evidence="3" id="KW-0934">Plastid</keyword>
<evidence type="ECO:0000313" key="15">
    <source>
        <dbReference type="Proteomes" id="UP000649617"/>
    </source>
</evidence>
<dbReference type="Pfam" id="PF02861">
    <property type="entry name" value="Clp_N"/>
    <property type="match status" value="1"/>
</dbReference>
<dbReference type="GO" id="GO:0005524">
    <property type="term" value="F:ATP binding"/>
    <property type="evidence" value="ECO:0007669"/>
    <property type="project" value="UniProtKB-KW"/>
</dbReference>
<dbReference type="Pfam" id="PF00004">
    <property type="entry name" value="AAA"/>
    <property type="match status" value="1"/>
</dbReference>
<gene>
    <name evidence="14" type="primary">CLPC1</name>
    <name evidence="14" type="ORF">SPIL2461_LOCUS13461</name>
</gene>
<keyword evidence="5 9" id="KW-0547">Nucleotide-binding</keyword>
<feature type="compositionally biased region" description="Low complexity" evidence="11">
    <location>
        <begin position="130"/>
        <end position="144"/>
    </location>
</feature>
<proteinExistence type="inferred from homology"/>
<dbReference type="Proteomes" id="UP000649617">
    <property type="component" value="Unassembled WGS sequence"/>
</dbReference>
<feature type="domain" description="PPIase cyclophilin-type" evidence="12">
    <location>
        <begin position="586"/>
        <end position="752"/>
    </location>
</feature>
<dbReference type="GO" id="GO:0009507">
    <property type="term" value="C:chloroplast"/>
    <property type="evidence" value="ECO:0007669"/>
    <property type="project" value="UniProtKB-SubCell"/>
</dbReference>
<dbReference type="GO" id="GO:0016887">
    <property type="term" value="F:ATP hydrolysis activity"/>
    <property type="evidence" value="ECO:0007669"/>
    <property type="project" value="InterPro"/>
</dbReference>
<dbReference type="SUPFAM" id="SSF50891">
    <property type="entry name" value="Cyclophilin-like"/>
    <property type="match status" value="1"/>
</dbReference>
<keyword evidence="10" id="KW-0175">Coiled coil</keyword>
<dbReference type="SUPFAM" id="SSF48452">
    <property type="entry name" value="TPR-like"/>
    <property type="match status" value="1"/>
</dbReference>
<evidence type="ECO:0000256" key="10">
    <source>
        <dbReference type="SAM" id="Coils"/>
    </source>
</evidence>
<comment type="similarity">
    <text evidence="9">Belongs to the ClpA/ClpB family.</text>
</comment>
<comment type="subcellular location">
    <subcellularLocation>
        <location evidence="1">Plastid</location>
        <location evidence="1">Chloroplast</location>
    </subcellularLocation>
</comment>
<reference evidence="14" key="1">
    <citation type="submission" date="2021-02" db="EMBL/GenBank/DDBJ databases">
        <authorList>
            <person name="Dougan E. K."/>
            <person name="Rhodes N."/>
            <person name="Thang M."/>
            <person name="Chan C."/>
        </authorList>
    </citation>
    <scope>NUCLEOTIDE SEQUENCE</scope>
</reference>
<dbReference type="InterPro" id="IPR050130">
    <property type="entry name" value="ClpA_ClpB"/>
</dbReference>
<evidence type="ECO:0000256" key="11">
    <source>
        <dbReference type="SAM" id="MobiDB-lite"/>
    </source>
</evidence>
<evidence type="ECO:0000256" key="5">
    <source>
        <dbReference type="ARBA" id="ARBA00022741"/>
    </source>
</evidence>
<dbReference type="InterPro" id="IPR029000">
    <property type="entry name" value="Cyclophilin-like_dom_sf"/>
</dbReference>
<comment type="caution">
    <text evidence="14">The sequence shown here is derived from an EMBL/GenBank/DDBJ whole genome shotgun (WGS) entry which is preliminary data.</text>
</comment>
<dbReference type="InterPro" id="IPR036628">
    <property type="entry name" value="Clp_N_dom_sf"/>
</dbReference>
<evidence type="ECO:0000313" key="14">
    <source>
        <dbReference type="EMBL" id="CAE7515511.1"/>
    </source>
</evidence>
<feature type="domain" description="Clp R" evidence="13">
    <location>
        <begin position="1068"/>
        <end position="1209"/>
    </location>
</feature>
<dbReference type="InterPro" id="IPR003959">
    <property type="entry name" value="ATPase_AAA_core"/>
</dbReference>
<dbReference type="OrthoDB" id="47330at2759"/>
<evidence type="ECO:0000256" key="7">
    <source>
        <dbReference type="ARBA" id="ARBA00023186"/>
    </source>
</evidence>
<evidence type="ECO:0000256" key="2">
    <source>
        <dbReference type="ARBA" id="ARBA00022528"/>
    </source>
</evidence>
<feature type="region of interest" description="Disordered" evidence="11">
    <location>
        <begin position="253"/>
        <end position="287"/>
    </location>
</feature>
<dbReference type="SUPFAM" id="SSF52540">
    <property type="entry name" value="P-loop containing nucleoside triphosphate hydrolases"/>
    <property type="match status" value="2"/>
</dbReference>
<feature type="compositionally biased region" description="Low complexity" evidence="11">
    <location>
        <begin position="19"/>
        <end position="30"/>
    </location>
</feature>
<dbReference type="CDD" id="cd00009">
    <property type="entry name" value="AAA"/>
    <property type="match status" value="1"/>
</dbReference>
<dbReference type="PRINTS" id="PR00300">
    <property type="entry name" value="CLPPROTEASEA"/>
</dbReference>
<evidence type="ECO:0000259" key="12">
    <source>
        <dbReference type="PROSITE" id="PS50072"/>
    </source>
</evidence>
<dbReference type="PANTHER" id="PTHR11638">
    <property type="entry name" value="ATP-DEPENDENT CLP PROTEASE"/>
    <property type="match status" value="1"/>
</dbReference>
<dbReference type="Gene3D" id="3.40.50.300">
    <property type="entry name" value="P-loop containing nucleotide triphosphate hydrolases"/>
    <property type="match status" value="2"/>
</dbReference>
<dbReference type="InterPro" id="IPR041546">
    <property type="entry name" value="ClpA/ClpB_AAA_lid"/>
</dbReference>
<evidence type="ECO:0000256" key="6">
    <source>
        <dbReference type="ARBA" id="ARBA00022840"/>
    </source>
</evidence>
<dbReference type="SUPFAM" id="SSF81923">
    <property type="entry name" value="Double Clp-N motif"/>
    <property type="match status" value="1"/>
</dbReference>
<feature type="region of interest" description="Disordered" evidence="11">
    <location>
        <begin position="126"/>
        <end position="168"/>
    </location>
</feature>
<evidence type="ECO:0000256" key="9">
    <source>
        <dbReference type="RuleBase" id="RU004432"/>
    </source>
</evidence>
<dbReference type="Gene3D" id="1.25.40.10">
    <property type="entry name" value="Tetratricopeptide repeat domain"/>
    <property type="match status" value="1"/>
</dbReference>
<dbReference type="InterPro" id="IPR011990">
    <property type="entry name" value="TPR-like_helical_dom_sf"/>
</dbReference>
<dbReference type="CDD" id="cd19499">
    <property type="entry name" value="RecA-like_ClpB_Hsp104-like"/>
    <property type="match status" value="1"/>
</dbReference>
<feature type="region of interest" description="Disordered" evidence="11">
    <location>
        <begin position="1"/>
        <end position="81"/>
    </location>
</feature>
<keyword evidence="15" id="KW-1185">Reference proteome</keyword>
<keyword evidence="7 9" id="KW-0143">Chaperone</keyword>
<dbReference type="GO" id="GO:0034605">
    <property type="term" value="P:cellular response to heat"/>
    <property type="evidence" value="ECO:0007669"/>
    <property type="project" value="TreeGrafter"/>
</dbReference>